<gene>
    <name evidence="4" type="ORF">AAEO50_06965</name>
</gene>
<feature type="compositionally biased region" description="Basic and acidic residues" evidence="1">
    <location>
        <begin position="33"/>
        <end position="45"/>
    </location>
</feature>
<dbReference type="RefSeq" id="WP_341981874.1">
    <property type="nucleotide sequence ID" value="NZ_JBBYAF010000010.1"/>
</dbReference>
<dbReference type="Pfam" id="PF13439">
    <property type="entry name" value="Glyco_transf_4"/>
    <property type="match status" value="1"/>
</dbReference>
<dbReference type="Pfam" id="PF00534">
    <property type="entry name" value="Glycos_transf_1"/>
    <property type="match status" value="1"/>
</dbReference>
<evidence type="ECO:0000256" key="1">
    <source>
        <dbReference type="SAM" id="MobiDB-lite"/>
    </source>
</evidence>
<evidence type="ECO:0000313" key="4">
    <source>
        <dbReference type="EMBL" id="MEL3972013.1"/>
    </source>
</evidence>
<dbReference type="Gene3D" id="3.40.50.2000">
    <property type="entry name" value="Glycogen Phosphorylase B"/>
    <property type="match status" value="2"/>
</dbReference>
<dbReference type="CDD" id="cd03801">
    <property type="entry name" value="GT4_PimA-like"/>
    <property type="match status" value="1"/>
</dbReference>
<dbReference type="PANTHER" id="PTHR45947">
    <property type="entry name" value="SULFOQUINOVOSYL TRANSFERASE SQD2"/>
    <property type="match status" value="1"/>
</dbReference>
<feature type="region of interest" description="Disordered" evidence="1">
    <location>
        <begin position="29"/>
        <end position="61"/>
    </location>
</feature>
<dbReference type="Proteomes" id="UP001389717">
    <property type="component" value="Unassembled WGS sequence"/>
</dbReference>
<accession>A0ABU9K7J6</accession>
<dbReference type="InterPro" id="IPR050194">
    <property type="entry name" value="Glycosyltransferase_grp1"/>
</dbReference>
<keyword evidence="4" id="KW-0328">Glycosyltransferase</keyword>
<proteinExistence type="predicted"/>
<feature type="compositionally biased region" description="Basic residues" evidence="1">
    <location>
        <begin position="46"/>
        <end position="61"/>
    </location>
</feature>
<sequence length="450" mass="50280">MNEMHFPYPYVITALDKHYGVKAKPVTLKKTGTGKDKGKVKDKDSKRKKKDKKDKSIKKKSKPGKKLSILIATFWDYPHTGGLSNYITTLKAGLKASGHKVDVISPNQFSPAKVETLREAVVPQLKTLFQNRYGTYTSKIIQSCRLLYIYEQMLESVKLEKYDILHAQDLFTANILGRLNESLGKPLLFTPHGMFTFSRVRFNRIVRGSEEEVYYKEIEKKAIEYATHMVILSDSFREPLSRLGARSSKLTTVNTGIDFTPLPRKGTSGKVVISCVARLGPRKGHSDLLLALSKLKKLNEDVEVQIVGDGEMREALEAQVKELGLKNVKFLGKRDDVPAILSKTDIFVLPTINDNLPISIIEAMHSGTAVLTTNCGGITEIVHHNETGLIVQPGNVVQLATQLKQLIINGALRSKLAENASRYAKNRLTREAMVQRIEHIYQHLLTSGGS</sequence>
<dbReference type="EMBL" id="JBBYAF010000010">
    <property type="protein sequence ID" value="MEL3972013.1"/>
    <property type="molecule type" value="Genomic_DNA"/>
</dbReference>
<dbReference type="EC" id="2.4.-.-" evidence="4"/>
<evidence type="ECO:0000313" key="5">
    <source>
        <dbReference type="Proteomes" id="UP001389717"/>
    </source>
</evidence>
<evidence type="ECO:0000259" key="2">
    <source>
        <dbReference type="Pfam" id="PF00534"/>
    </source>
</evidence>
<feature type="domain" description="Glycosyltransferase subfamily 4-like N-terminal" evidence="3">
    <location>
        <begin position="81"/>
        <end position="258"/>
    </location>
</feature>
<keyword evidence="5" id="KW-1185">Reference proteome</keyword>
<dbReference type="GO" id="GO:0016757">
    <property type="term" value="F:glycosyltransferase activity"/>
    <property type="evidence" value="ECO:0007669"/>
    <property type="project" value="UniProtKB-KW"/>
</dbReference>
<dbReference type="SUPFAM" id="SSF53756">
    <property type="entry name" value="UDP-Glycosyltransferase/glycogen phosphorylase"/>
    <property type="match status" value="1"/>
</dbReference>
<reference evidence="4 5" key="1">
    <citation type="submission" date="2024-04" db="EMBL/GenBank/DDBJ databases">
        <title>Bacillus oryzaecorticis sp. nov., a moderately halophilic bacterium isolated from rice husks.</title>
        <authorList>
            <person name="Zhu H.-S."/>
        </authorList>
    </citation>
    <scope>NUCLEOTIDE SEQUENCE [LARGE SCALE GENOMIC DNA]</scope>
    <source>
        <strain evidence="4 5">ZC255</strain>
    </source>
</reference>
<feature type="domain" description="Glycosyl transferase family 1" evidence="2">
    <location>
        <begin position="269"/>
        <end position="421"/>
    </location>
</feature>
<evidence type="ECO:0000259" key="3">
    <source>
        <dbReference type="Pfam" id="PF13439"/>
    </source>
</evidence>
<protein>
    <submittedName>
        <fullName evidence="4">Glycosyltransferase family 4 protein</fullName>
        <ecNumber evidence="4">2.4.-.-</ecNumber>
    </submittedName>
</protein>
<name>A0ABU9K7J6_9BACI</name>
<dbReference type="PANTHER" id="PTHR45947:SF14">
    <property type="entry name" value="SLL1723 PROTEIN"/>
    <property type="match status" value="1"/>
</dbReference>
<keyword evidence="4" id="KW-0808">Transferase</keyword>
<comment type="caution">
    <text evidence="4">The sequence shown here is derived from an EMBL/GenBank/DDBJ whole genome shotgun (WGS) entry which is preliminary data.</text>
</comment>
<dbReference type="InterPro" id="IPR001296">
    <property type="entry name" value="Glyco_trans_1"/>
</dbReference>
<organism evidence="4 5">
    <name type="scientific">Rossellomorea oryzaecorticis</name>
    <dbReference type="NCBI Taxonomy" id="1396505"/>
    <lineage>
        <taxon>Bacteria</taxon>
        <taxon>Bacillati</taxon>
        <taxon>Bacillota</taxon>
        <taxon>Bacilli</taxon>
        <taxon>Bacillales</taxon>
        <taxon>Bacillaceae</taxon>
        <taxon>Rossellomorea</taxon>
    </lineage>
</organism>
<dbReference type="InterPro" id="IPR028098">
    <property type="entry name" value="Glyco_trans_4-like_N"/>
</dbReference>